<evidence type="ECO:0000256" key="4">
    <source>
        <dbReference type="ARBA" id="ARBA00022692"/>
    </source>
</evidence>
<proteinExistence type="evidence at transcript level"/>
<keyword evidence="3 10" id="KW-0716">Sensory transduction</keyword>
<keyword evidence="8 10" id="KW-0675">Receptor</keyword>
<dbReference type="GO" id="GO:0005549">
    <property type="term" value="F:odorant binding"/>
    <property type="evidence" value="ECO:0007669"/>
    <property type="project" value="InterPro"/>
</dbReference>
<feature type="transmembrane region" description="Helical" evidence="10">
    <location>
        <begin position="83"/>
        <end position="107"/>
    </location>
</feature>
<sequence length="429" mass="50077">MKAFVSTAKTFLYKNDFEWNKEITLQNFHPQLQIFLAINGVFFNNRESKIRFILPVLSTLITLVAVAFEIFFIWHGISMNDYGFATECFCYFFILGSVGIVYSSVLLNRVKVFKLLHNMNNDFLFICNLKAEYRDTFLTGQLLIWRLCWSWIVFISFVSLLYISNTLLYLLYQSTLATQDEHMIRPLIFPMWLPEDDPYRTPNYEIFLALEVILIFVVLVTFGLYVYILFHLLLHYYNLMDVILIALDDLFDGLDESVVALNRGDPRRQAVQDELNIRMGQIVRWHLSVFDSVDDISSVYGPTLVYQVMFSSIVICLMAYQVAEQLSEGKVDYLFGILGIGACLQLWIPCYIGTLLRNKGFFVGDRCFYCGWHETPLSRLLRPDLIIFIQRTQRPVAIKFTGLPHLQLETFSSIMSNAYSLFNMLRQYK</sequence>
<name>H9A5P2_CYDPO</name>
<dbReference type="AlphaFoldDB" id="H9A5P2"/>
<dbReference type="GO" id="GO:0007165">
    <property type="term" value="P:signal transduction"/>
    <property type="evidence" value="ECO:0007669"/>
    <property type="project" value="UniProtKB-KW"/>
</dbReference>
<accession>H9A5P2</accession>
<dbReference type="PANTHER" id="PTHR21137:SF35">
    <property type="entry name" value="ODORANT RECEPTOR 19A-RELATED"/>
    <property type="match status" value="1"/>
</dbReference>
<evidence type="ECO:0000256" key="3">
    <source>
        <dbReference type="ARBA" id="ARBA00022606"/>
    </source>
</evidence>
<keyword evidence="5 10" id="KW-0552">Olfaction</keyword>
<evidence type="ECO:0000256" key="7">
    <source>
        <dbReference type="ARBA" id="ARBA00023136"/>
    </source>
</evidence>
<evidence type="ECO:0000256" key="9">
    <source>
        <dbReference type="ARBA" id="ARBA00023224"/>
    </source>
</evidence>
<keyword evidence="7 10" id="KW-0472">Membrane</keyword>
<evidence type="ECO:0000256" key="5">
    <source>
        <dbReference type="ARBA" id="ARBA00022725"/>
    </source>
</evidence>
<protein>
    <recommendedName>
        <fullName evidence="10">Odorant receptor</fullName>
    </recommendedName>
</protein>
<keyword evidence="6 10" id="KW-1133">Transmembrane helix</keyword>
<feature type="transmembrane region" description="Helical" evidence="10">
    <location>
        <begin position="52"/>
        <end position="77"/>
    </location>
</feature>
<organism evidence="11">
    <name type="scientific">Cydia pomonella</name>
    <name type="common">Codling moth</name>
    <dbReference type="NCBI Taxonomy" id="82600"/>
    <lineage>
        <taxon>Eukaryota</taxon>
        <taxon>Metazoa</taxon>
        <taxon>Ecdysozoa</taxon>
        <taxon>Arthropoda</taxon>
        <taxon>Hexapoda</taxon>
        <taxon>Insecta</taxon>
        <taxon>Pterygota</taxon>
        <taxon>Neoptera</taxon>
        <taxon>Endopterygota</taxon>
        <taxon>Lepidoptera</taxon>
        <taxon>Glossata</taxon>
        <taxon>Ditrysia</taxon>
        <taxon>Tortricoidea</taxon>
        <taxon>Tortricidae</taxon>
        <taxon>Olethreutinae</taxon>
        <taxon>Grapholitini</taxon>
        <taxon>Cydia</taxon>
    </lineage>
</organism>
<dbReference type="GO" id="GO:0005886">
    <property type="term" value="C:plasma membrane"/>
    <property type="evidence" value="ECO:0007669"/>
    <property type="project" value="UniProtKB-SubCell"/>
</dbReference>
<dbReference type="PANTHER" id="PTHR21137">
    <property type="entry name" value="ODORANT RECEPTOR"/>
    <property type="match status" value="1"/>
</dbReference>
<reference evidence="11" key="2">
    <citation type="journal article" date="2016" name="Sci. Rep.">
        <title>The chemosensory receptors of codling moth Cydia pomonella-expression in larvae and adults.</title>
        <authorList>
            <person name="Walker W.B.III."/>
            <person name="Gonzalez F."/>
            <person name="Garczynski S.F."/>
            <person name="Witzgall P."/>
        </authorList>
    </citation>
    <scope>NUCLEOTIDE SEQUENCE</scope>
</reference>
<evidence type="ECO:0000256" key="6">
    <source>
        <dbReference type="ARBA" id="ARBA00022989"/>
    </source>
</evidence>
<feature type="transmembrane region" description="Helical" evidence="10">
    <location>
        <begin position="206"/>
        <end position="230"/>
    </location>
</feature>
<feature type="transmembrane region" description="Helical" evidence="10">
    <location>
        <begin position="335"/>
        <end position="356"/>
    </location>
</feature>
<feature type="transmembrane region" description="Helical" evidence="10">
    <location>
        <begin position="143"/>
        <end position="163"/>
    </location>
</feature>
<evidence type="ECO:0000256" key="10">
    <source>
        <dbReference type="RuleBase" id="RU351113"/>
    </source>
</evidence>
<evidence type="ECO:0000256" key="8">
    <source>
        <dbReference type="ARBA" id="ARBA00023170"/>
    </source>
</evidence>
<keyword evidence="9 10" id="KW-0807">Transducer</keyword>
<evidence type="ECO:0000256" key="2">
    <source>
        <dbReference type="ARBA" id="ARBA00022475"/>
    </source>
</evidence>
<feature type="transmembrane region" description="Helical" evidence="10">
    <location>
        <begin position="304"/>
        <end position="323"/>
    </location>
</feature>
<evidence type="ECO:0000256" key="1">
    <source>
        <dbReference type="ARBA" id="ARBA00004651"/>
    </source>
</evidence>
<dbReference type="GO" id="GO:0004984">
    <property type="term" value="F:olfactory receptor activity"/>
    <property type="evidence" value="ECO:0007669"/>
    <property type="project" value="InterPro"/>
</dbReference>
<keyword evidence="4 10" id="KW-0812">Transmembrane</keyword>
<reference evidence="11" key="1">
    <citation type="journal article" date="2012" name="PLoS ONE">
        <title>Putative Chemosensory Receptors of the Codling Moth, Cydia pomonella, Identified by Antennal Transcriptome Analysis.</title>
        <authorList>
            <person name="Bengtsson J.M."/>
            <person name="Trona F."/>
            <person name="Montagne N."/>
            <person name="Anfora G."/>
            <person name="Ignell R."/>
            <person name="Witzgall P."/>
            <person name="Jacquin-Joly E."/>
        </authorList>
    </citation>
    <scope>NUCLEOTIDE SEQUENCE</scope>
</reference>
<keyword evidence="2" id="KW-1003">Cell membrane</keyword>
<dbReference type="InterPro" id="IPR004117">
    <property type="entry name" value="7tm6_olfct_rcpt"/>
</dbReference>
<evidence type="ECO:0000313" key="11">
    <source>
        <dbReference type="EMBL" id="AFC91732.1"/>
    </source>
</evidence>
<dbReference type="EMBL" id="JN836692">
    <property type="protein sequence ID" value="AFC91732.1"/>
    <property type="molecule type" value="mRNA"/>
</dbReference>
<dbReference type="Pfam" id="PF02949">
    <property type="entry name" value="7tm_6"/>
    <property type="match status" value="1"/>
</dbReference>
<comment type="subcellular location">
    <subcellularLocation>
        <location evidence="1 10">Cell membrane</location>
        <topology evidence="1 10">Multi-pass membrane protein</topology>
    </subcellularLocation>
</comment>
<comment type="similarity">
    <text evidence="10">Belongs to the insect chemoreceptor superfamily. Heteromeric odorant receptor channel (TC 1.A.69) family.</text>
</comment>
<comment type="caution">
    <text evidence="10">Lacks conserved residue(s) required for the propagation of feature annotation.</text>
</comment>